<dbReference type="STRING" id="59843.A3958_25080"/>
<evidence type="ECO:0000256" key="1">
    <source>
        <dbReference type="ARBA" id="ARBA00023125"/>
    </source>
</evidence>
<reference evidence="2" key="1">
    <citation type="journal article" date="2016" name="Genome Announc.">
        <title>Draft genomes of two strains of Paenibacillus glucanolyticus with capability to degrade lignocellulose.</title>
        <authorList>
            <person name="Mathews S.L."/>
            <person name="Pawlak J."/>
            <person name="Grunden A.M."/>
        </authorList>
    </citation>
    <scope>NUCLEOTIDE SEQUENCE [LARGE SCALE GENOMIC DNA]</scope>
    <source>
        <strain evidence="2">SLM1</strain>
    </source>
</reference>
<dbReference type="Pfam" id="PF12840">
    <property type="entry name" value="HTH_20"/>
    <property type="match status" value="1"/>
</dbReference>
<dbReference type="EMBL" id="LWMH01000002">
    <property type="protein sequence ID" value="KZS43620.1"/>
    <property type="molecule type" value="Genomic_DNA"/>
</dbReference>
<evidence type="ECO:0000313" key="2">
    <source>
        <dbReference type="EMBL" id="KZS43620.1"/>
    </source>
</evidence>
<evidence type="ECO:0000313" key="3">
    <source>
        <dbReference type="Proteomes" id="UP000076796"/>
    </source>
</evidence>
<accession>A0A163E5F5</accession>
<dbReference type="OrthoDB" id="9788770at2"/>
<gene>
    <name evidence="2" type="ORF">AWU65_26345</name>
</gene>
<dbReference type="SUPFAM" id="SSF46785">
    <property type="entry name" value="Winged helix' DNA-binding domain"/>
    <property type="match status" value="1"/>
</dbReference>
<name>A0A163E5F5_9BACL</name>
<dbReference type="CDD" id="cd00090">
    <property type="entry name" value="HTH_ARSR"/>
    <property type="match status" value="1"/>
</dbReference>
<dbReference type="AlphaFoldDB" id="A0A163E5F5"/>
<dbReference type="Proteomes" id="UP000076796">
    <property type="component" value="Unassembled WGS sequence"/>
</dbReference>
<sequence length="186" mass="21821">METMELTTLEEIKIYSDPYRLQILNVLNRMDRAATVKEVADKIGDVPAKVHYHMKKLERIGLVKIVSTKEINGIIAKYYEPFAGTVKIKRGKNSEEPVIKELIRSETNKLLSELFDQNRDRFFKNMSKDDETTSMLTNTSLYMSEDEAREFFVELDKMLTPFKKKRGEGYHEYEFFASNIRNKEES</sequence>
<protein>
    <submittedName>
        <fullName evidence="2">Transcriptional regulator</fullName>
    </submittedName>
</protein>
<keyword evidence="3" id="KW-1185">Reference proteome</keyword>
<keyword evidence="1" id="KW-0238">DNA-binding</keyword>
<dbReference type="Gene3D" id="1.10.10.10">
    <property type="entry name" value="Winged helix-like DNA-binding domain superfamily/Winged helix DNA-binding domain"/>
    <property type="match status" value="1"/>
</dbReference>
<dbReference type="GO" id="GO:0003677">
    <property type="term" value="F:DNA binding"/>
    <property type="evidence" value="ECO:0007669"/>
    <property type="project" value="UniProtKB-KW"/>
</dbReference>
<comment type="caution">
    <text evidence="2">The sequence shown here is derived from an EMBL/GenBank/DDBJ whole genome shotgun (WGS) entry which is preliminary data.</text>
</comment>
<organism evidence="2 3">
    <name type="scientific">Paenibacillus glucanolyticus</name>
    <dbReference type="NCBI Taxonomy" id="59843"/>
    <lineage>
        <taxon>Bacteria</taxon>
        <taxon>Bacillati</taxon>
        <taxon>Bacillota</taxon>
        <taxon>Bacilli</taxon>
        <taxon>Bacillales</taxon>
        <taxon>Paenibacillaceae</taxon>
        <taxon>Paenibacillus</taxon>
    </lineage>
</organism>
<proteinExistence type="predicted"/>
<dbReference type="InterPro" id="IPR011991">
    <property type="entry name" value="ArsR-like_HTH"/>
</dbReference>
<dbReference type="InterPro" id="IPR036388">
    <property type="entry name" value="WH-like_DNA-bd_sf"/>
</dbReference>
<dbReference type="InterPro" id="IPR036390">
    <property type="entry name" value="WH_DNA-bd_sf"/>
</dbReference>